<accession>A0A916UGM2</accession>
<proteinExistence type="predicted"/>
<protein>
    <submittedName>
        <fullName evidence="2">Uncharacterized protein</fullName>
    </submittedName>
</protein>
<keyword evidence="3" id="KW-1185">Reference proteome</keyword>
<feature type="region of interest" description="Disordered" evidence="1">
    <location>
        <begin position="124"/>
        <end position="146"/>
    </location>
</feature>
<reference evidence="2" key="1">
    <citation type="journal article" date="2014" name="Int. J. Syst. Evol. Microbiol.">
        <title>Complete genome sequence of Corynebacterium casei LMG S-19264T (=DSM 44701T), isolated from a smear-ripened cheese.</title>
        <authorList>
            <consortium name="US DOE Joint Genome Institute (JGI-PGF)"/>
            <person name="Walter F."/>
            <person name="Albersmeier A."/>
            <person name="Kalinowski J."/>
            <person name="Ruckert C."/>
        </authorList>
    </citation>
    <scope>NUCLEOTIDE SEQUENCE</scope>
    <source>
        <strain evidence="2">CGMCC 1.15478</strain>
    </source>
</reference>
<evidence type="ECO:0000313" key="2">
    <source>
        <dbReference type="EMBL" id="GGC71153.1"/>
    </source>
</evidence>
<dbReference type="EMBL" id="BMJH01000003">
    <property type="protein sequence ID" value="GGC71153.1"/>
    <property type="molecule type" value="Genomic_DNA"/>
</dbReference>
<reference evidence="2" key="2">
    <citation type="submission" date="2020-09" db="EMBL/GenBank/DDBJ databases">
        <authorList>
            <person name="Sun Q."/>
            <person name="Zhou Y."/>
        </authorList>
    </citation>
    <scope>NUCLEOTIDE SEQUENCE</scope>
    <source>
        <strain evidence="2">CGMCC 1.15478</strain>
    </source>
</reference>
<dbReference type="Proteomes" id="UP000641514">
    <property type="component" value="Unassembled WGS sequence"/>
</dbReference>
<sequence length="161" mass="17134">MVDGSTATDAQAGIRAAVRELRQLAQAVVERYEPALRNFAEGHHDGAITRSGCAWCPVCAIVAIAKGENHELLGFLARHAATVLGFLKTILEHEDDSTLDDVIAMQLSSMFDFARAFTEYGSEPTAAPTATGTNPSADAPTAGPRVRRTARFEPIPVLVGT</sequence>
<organism evidence="2 3">
    <name type="scientific">Hoyosella rhizosphaerae</name>
    <dbReference type="NCBI Taxonomy" id="1755582"/>
    <lineage>
        <taxon>Bacteria</taxon>
        <taxon>Bacillati</taxon>
        <taxon>Actinomycetota</taxon>
        <taxon>Actinomycetes</taxon>
        <taxon>Mycobacteriales</taxon>
        <taxon>Hoyosellaceae</taxon>
        <taxon>Hoyosella</taxon>
    </lineage>
</organism>
<name>A0A916UGM2_9ACTN</name>
<dbReference type="AlphaFoldDB" id="A0A916UGM2"/>
<gene>
    <name evidence="2" type="ORF">GCM10011410_25080</name>
</gene>
<feature type="compositionally biased region" description="Low complexity" evidence="1">
    <location>
        <begin position="124"/>
        <end position="137"/>
    </location>
</feature>
<comment type="caution">
    <text evidence="2">The sequence shown here is derived from an EMBL/GenBank/DDBJ whole genome shotgun (WGS) entry which is preliminary data.</text>
</comment>
<evidence type="ECO:0000256" key="1">
    <source>
        <dbReference type="SAM" id="MobiDB-lite"/>
    </source>
</evidence>
<evidence type="ECO:0000313" key="3">
    <source>
        <dbReference type="Proteomes" id="UP000641514"/>
    </source>
</evidence>